<dbReference type="PANTHER" id="PTHR43712:SF2">
    <property type="entry name" value="O-METHYLTRANSFERASE CICE"/>
    <property type="match status" value="1"/>
</dbReference>
<evidence type="ECO:0000313" key="5">
    <source>
        <dbReference type="Proteomes" id="UP000053257"/>
    </source>
</evidence>
<name>A0A0C3S3S7_PHLG1</name>
<evidence type="ECO:0000256" key="2">
    <source>
        <dbReference type="ARBA" id="ARBA00022679"/>
    </source>
</evidence>
<keyword evidence="5" id="KW-1185">Reference proteome</keyword>
<dbReference type="InterPro" id="IPR029063">
    <property type="entry name" value="SAM-dependent_MTases_sf"/>
</dbReference>
<dbReference type="PANTHER" id="PTHR43712">
    <property type="entry name" value="PUTATIVE (AFU_ORTHOLOGUE AFUA_4G14580)-RELATED"/>
    <property type="match status" value="1"/>
</dbReference>
<reference evidence="4 5" key="1">
    <citation type="journal article" date="2014" name="PLoS Genet.">
        <title>Analysis of the Phlebiopsis gigantea genome, transcriptome and secretome provides insight into its pioneer colonization strategies of wood.</title>
        <authorList>
            <person name="Hori C."/>
            <person name="Ishida T."/>
            <person name="Igarashi K."/>
            <person name="Samejima M."/>
            <person name="Suzuki H."/>
            <person name="Master E."/>
            <person name="Ferreira P."/>
            <person name="Ruiz-Duenas F.J."/>
            <person name="Held B."/>
            <person name="Canessa P."/>
            <person name="Larrondo L.F."/>
            <person name="Schmoll M."/>
            <person name="Druzhinina I.S."/>
            <person name="Kubicek C.P."/>
            <person name="Gaskell J.A."/>
            <person name="Kersten P."/>
            <person name="St John F."/>
            <person name="Glasner J."/>
            <person name="Sabat G."/>
            <person name="Splinter BonDurant S."/>
            <person name="Syed K."/>
            <person name="Yadav J."/>
            <person name="Mgbeahuruike A.C."/>
            <person name="Kovalchuk A."/>
            <person name="Asiegbu F.O."/>
            <person name="Lackner G."/>
            <person name="Hoffmeister D."/>
            <person name="Rencoret J."/>
            <person name="Gutierrez A."/>
            <person name="Sun H."/>
            <person name="Lindquist E."/>
            <person name="Barry K."/>
            <person name="Riley R."/>
            <person name="Grigoriev I.V."/>
            <person name="Henrissat B."/>
            <person name="Kues U."/>
            <person name="Berka R.M."/>
            <person name="Martinez A.T."/>
            <person name="Covert S.F."/>
            <person name="Blanchette R.A."/>
            <person name="Cullen D."/>
        </authorList>
    </citation>
    <scope>NUCLEOTIDE SEQUENCE [LARGE SCALE GENOMIC DNA]</scope>
    <source>
        <strain evidence="4 5">11061_1 CR5-6</strain>
    </source>
</reference>
<organism evidence="4 5">
    <name type="scientific">Phlebiopsis gigantea (strain 11061_1 CR5-6)</name>
    <name type="common">White-rot fungus</name>
    <name type="synonym">Peniophora gigantea</name>
    <dbReference type="NCBI Taxonomy" id="745531"/>
    <lineage>
        <taxon>Eukaryota</taxon>
        <taxon>Fungi</taxon>
        <taxon>Dikarya</taxon>
        <taxon>Basidiomycota</taxon>
        <taxon>Agaricomycotina</taxon>
        <taxon>Agaricomycetes</taxon>
        <taxon>Polyporales</taxon>
        <taxon>Phanerochaetaceae</taxon>
        <taxon>Phlebiopsis</taxon>
    </lineage>
</organism>
<dbReference type="OrthoDB" id="2410195at2759"/>
<keyword evidence="2" id="KW-0808">Transferase</keyword>
<dbReference type="HOGENOM" id="CLU_005533_0_3_1"/>
<dbReference type="InterPro" id="IPR036388">
    <property type="entry name" value="WH-like_DNA-bd_sf"/>
</dbReference>
<accession>A0A0C3S3S7</accession>
<dbReference type="GO" id="GO:0008168">
    <property type="term" value="F:methyltransferase activity"/>
    <property type="evidence" value="ECO:0007669"/>
    <property type="project" value="UniProtKB-KW"/>
</dbReference>
<dbReference type="SUPFAM" id="SSF46785">
    <property type="entry name" value="Winged helix' DNA-binding domain"/>
    <property type="match status" value="1"/>
</dbReference>
<dbReference type="Gene3D" id="1.10.10.10">
    <property type="entry name" value="Winged helix-like DNA-binding domain superfamily/Winged helix DNA-binding domain"/>
    <property type="match status" value="1"/>
</dbReference>
<dbReference type="InterPro" id="IPR036390">
    <property type="entry name" value="WH_DNA-bd_sf"/>
</dbReference>
<dbReference type="EMBL" id="KN840569">
    <property type="protein sequence ID" value="KIP04592.1"/>
    <property type="molecule type" value="Genomic_DNA"/>
</dbReference>
<keyword evidence="3" id="KW-0949">S-adenosyl-L-methionine</keyword>
<proteinExistence type="predicted"/>
<dbReference type="Gene3D" id="3.40.50.150">
    <property type="entry name" value="Vaccinia Virus protein VP39"/>
    <property type="match status" value="1"/>
</dbReference>
<evidence type="ECO:0000313" key="4">
    <source>
        <dbReference type="EMBL" id="KIP04592.1"/>
    </source>
</evidence>
<evidence type="ECO:0008006" key="6">
    <source>
        <dbReference type="Google" id="ProtNLM"/>
    </source>
</evidence>
<gene>
    <name evidence="4" type="ORF">PHLGIDRAFT_120581</name>
</gene>
<dbReference type="AlphaFoldDB" id="A0A0C3S3S7"/>
<dbReference type="GO" id="GO:0032259">
    <property type="term" value="P:methylation"/>
    <property type="evidence" value="ECO:0007669"/>
    <property type="project" value="UniProtKB-KW"/>
</dbReference>
<dbReference type="SUPFAM" id="SSF53335">
    <property type="entry name" value="S-adenosyl-L-methionine-dependent methyltransferases"/>
    <property type="match status" value="1"/>
</dbReference>
<evidence type="ECO:0000256" key="1">
    <source>
        <dbReference type="ARBA" id="ARBA00022603"/>
    </source>
</evidence>
<evidence type="ECO:0000256" key="3">
    <source>
        <dbReference type="ARBA" id="ARBA00022691"/>
    </source>
</evidence>
<sequence length="410" mass="45605">MAQRKGYCPRKGYDALLFEKPHERCSVYVVKNLDRVLCLCAERGVTYPTLEVPPSPETDDLQIELAAQAAPAIAAAYQLIATLQHSQPYLVGDILCGSLPDRSCVRPRRLTRAGSKGLHVNDIAAVRKVDPKKLGRTIRALATRHVFEEISPDVFRNNRISAGMCTGKPVQEMVQTPDDRWDGTNGSAAMISISGSLLLKSAGSLVDNVLDPATALSEEPNESPFSRAYGTELSWYDWLALPEHKFELKRFGIAMGGRTSRSNDMLAAKAHDFFEEQPIKDAAVFVTRYTTHNWSDKYAKKYLTRLRDVSLPDTKLIVIDDIQDYLCRESERADTIPGGAKSVAPAPLLPYPETATSHAYSMDLLMMTIANCQERTLDQFIALLTSAGWKLERIYRFESPLPPQLICSPL</sequence>
<protein>
    <recommendedName>
        <fullName evidence="6">O-methyltransferase domain-containing protein</fullName>
    </recommendedName>
</protein>
<keyword evidence="1" id="KW-0489">Methyltransferase</keyword>
<dbReference type="Proteomes" id="UP000053257">
    <property type="component" value="Unassembled WGS sequence"/>
</dbReference>